<dbReference type="SUPFAM" id="SSF56672">
    <property type="entry name" value="DNA/RNA polymerases"/>
    <property type="match status" value="1"/>
</dbReference>
<dbReference type="Proteomes" id="UP001107558">
    <property type="component" value="Chromosome 4"/>
</dbReference>
<dbReference type="InterPro" id="IPR043502">
    <property type="entry name" value="DNA/RNA_pol_sf"/>
</dbReference>
<feature type="region of interest" description="Disordered" evidence="1">
    <location>
        <begin position="125"/>
        <end position="205"/>
    </location>
</feature>
<dbReference type="Gene3D" id="3.10.10.10">
    <property type="entry name" value="HIV Type 1 Reverse Transcriptase, subunit A, domain 1"/>
    <property type="match status" value="1"/>
</dbReference>
<protein>
    <recommendedName>
        <fullName evidence="2">Reverse transcriptase domain-containing protein</fullName>
    </recommendedName>
</protein>
<dbReference type="InterPro" id="IPR000477">
    <property type="entry name" value="RT_dom"/>
</dbReference>
<accession>A0A9J6BBS6</accession>
<feature type="region of interest" description="Disordered" evidence="1">
    <location>
        <begin position="637"/>
        <end position="656"/>
    </location>
</feature>
<feature type="compositionally biased region" description="Acidic residues" evidence="1">
    <location>
        <begin position="136"/>
        <end position="147"/>
    </location>
</feature>
<dbReference type="PANTHER" id="PTHR47331:SF4">
    <property type="entry name" value="PEPTIDASE S1 DOMAIN-CONTAINING PROTEIN"/>
    <property type="match status" value="1"/>
</dbReference>
<name>A0A9J6BBS6_POLVA</name>
<organism evidence="3 4">
    <name type="scientific">Polypedilum vanderplanki</name>
    <name type="common">Sleeping chironomid midge</name>
    <dbReference type="NCBI Taxonomy" id="319348"/>
    <lineage>
        <taxon>Eukaryota</taxon>
        <taxon>Metazoa</taxon>
        <taxon>Ecdysozoa</taxon>
        <taxon>Arthropoda</taxon>
        <taxon>Hexapoda</taxon>
        <taxon>Insecta</taxon>
        <taxon>Pterygota</taxon>
        <taxon>Neoptera</taxon>
        <taxon>Endopterygota</taxon>
        <taxon>Diptera</taxon>
        <taxon>Nematocera</taxon>
        <taxon>Chironomoidea</taxon>
        <taxon>Chironomidae</taxon>
        <taxon>Chironominae</taxon>
        <taxon>Polypedilum</taxon>
        <taxon>Polypedilum</taxon>
    </lineage>
</organism>
<evidence type="ECO:0000313" key="4">
    <source>
        <dbReference type="Proteomes" id="UP001107558"/>
    </source>
</evidence>
<proteinExistence type="predicted"/>
<dbReference type="Gene3D" id="3.30.70.270">
    <property type="match status" value="1"/>
</dbReference>
<feature type="region of interest" description="Disordered" evidence="1">
    <location>
        <begin position="237"/>
        <end position="289"/>
    </location>
</feature>
<dbReference type="Pfam" id="PF00078">
    <property type="entry name" value="RVT_1"/>
    <property type="match status" value="1"/>
</dbReference>
<reference evidence="3" key="1">
    <citation type="submission" date="2021-03" db="EMBL/GenBank/DDBJ databases">
        <title>Chromosome level genome of the anhydrobiotic midge Polypedilum vanderplanki.</title>
        <authorList>
            <person name="Yoshida Y."/>
            <person name="Kikawada T."/>
            <person name="Gusev O."/>
        </authorList>
    </citation>
    <scope>NUCLEOTIDE SEQUENCE</scope>
    <source>
        <strain evidence="3">NIAS01</strain>
        <tissue evidence="3">Whole body or cell culture</tissue>
    </source>
</reference>
<dbReference type="GO" id="GO:0071897">
    <property type="term" value="P:DNA biosynthetic process"/>
    <property type="evidence" value="ECO:0007669"/>
    <property type="project" value="UniProtKB-ARBA"/>
</dbReference>
<gene>
    <name evidence="3" type="ORF">PVAND_014998</name>
</gene>
<feature type="compositionally biased region" description="Basic and acidic residues" evidence="1">
    <location>
        <begin position="237"/>
        <end position="248"/>
    </location>
</feature>
<comment type="caution">
    <text evidence="3">The sequence shown here is derived from an EMBL/GenBank/DDBJ whole genome shotgun (WGS) entry which is preliminary data.</text>
</comment>
<keyword evidence="4" id="KW-1185">Reference proteome</keyword>
<feature type="compositionally biased region" description="Polar residues" evidence="1">
    <location>
        <begin position="267"/>
        <end position="289"/>
    </location>
</feature>
<feature type="domain" description="Reverse transcriptase" evidence="2">
    <location>
        <begin position="1018"/>
        <end position="1135"/>
    </location>
</feature>
<dbReference type="PANTHER" id="PTHR47331">
    <property type="entry name" value="PHD-TYPE DOMAIN-CONTAINING PROTEIN"/>
    <property type="match status" value="1"/>
</dbReference>
<dbReference type="InterPro" id="IPR043128">
    <property type="entry name" value="Rev_trsase/Diguanyl_cyclase"/>
</dbReference>
<dbReference type="Gene3D" id="2.40.70.10">
    <property type="entry name" value="Acid Proteases"/>
    <property type="match status" value="1"/>
</dbReference>
<evidence type="ECO:0000256" key="1">
    <source>
        <dbReference type="SAM" id="MobiDB-lite"/>
    </source>
</evidence>
<evidence type="ECO:0000259" key="2">
    <source>
        <dbReference type="Pfam" id="PF00078"/>
    </source>
</evidence>
<feature type="compositionally biased region" description="Polar residues" evidence="1">
    <location>
        <begin position="168"/>
        <end position="187"/>
    </location>
</feature>
<dbReference type="OrthoDB" id="7790044at2759"/>
<dbReference type="InterPro" id="IPR021109">
    <property type="entry name" value="Peptidase_aspartic_dom_sf"/>
</dbReference>
<dbReference type="InterPro" id="IPR008042">
    <property type="entry name" value="Retrotrans_Pao"/>
</dbReference>
<evidence type="ECO:0000313" key="3">
    <source>
        <dbReference type="EMBL" id="KAG5666995.1"/>
    </source>
</evidence>
<sequence>MSAERGTFRSLSVLVRKHEAEIVRLYDVLKRAKSNELPVFRDALTRFRVAVREFTHAFNEAKKKTSEFEISVMKTENLDRKVALMIAEVNAKITVMKSQLSNDQSQIIESPLDLSFEVISEDLETTENNGNPLEQEQAEDEQSEDEQQGLLDEAAKTQTGKRVDGYAENSNDRQISTPANNNPGITSNDEDATYEESRRQMRQQQLAELERLQREHAAAAAQLQEERIKLQRTKERLEKERKENEEALRAGSQSTTSAGGIYGDRATPSSDFNFPPRSQTSGYSIQMPQREQSEMRELIETIRTFTRESSANSQNVPQTNNSAASTITASNGTLEFTEKKKIRAPELPKTADRAFEFFREFELWRNQPQNADPNWQLSTFKQICLKNAPESVWNLFQGIDQSRHENLDLMLKILKQDLIDPIAYIHKNFHNCLTLTDAPKAFSLDQKIDFYVNQAVNARANFIWQCQAIDPEIKTSAQLNNALMNIMQVRAFVEKLPDELMIRVNKELIRHKKPVEFDEVLKLLREESINIKHTGNAKRVNALEVAYLLKNNNKQTAVRSVQLQTQQKCLICDNTTHSTTMCRKLIKLDVPGRWRLLREKNVCVCLAQIYGKCHCRKLKQVNCTKCSMNHHTLLHSEKNGKKDKHKQNNVERNENKQFKKQTNIKSASILQDQNEKFDFKINPTVIVELQTARGDWIKARCLLDSGAQSNIMSLHIADQLKNPIIPVDITAVGFNNKNIQIRRSTDVKLRSCFNKNYIFHDNFLIHPSVSHISRAVDLNLSKEELGKLKLSDEDIMKDRKVDILIGAKLFAEIKTARIQRISRHLVLEGTRFGNTLMGSIDGKRNFNSNSFRVMAIKENELPIIGKLLQKFFEYKALEEEKYLPFAEAHFRENFKRLTNSYEVRLPFKINAYLGESRIQAIKLVQSMYKKLTDEQLNEYNRQFQEMEEEGVIREAPKDIKGKYFVPHFAVYKGDSLTTKCRIVFDCGMKTSNGKSLNCVLHAGNNVNNSIAGNIVRFRLKRHCLSADIARMFLSIVLAEQDRCYQRFFIMNEKKELREMEFTTLLFGNTSSPFLACRVLKQVGLDYQEEFPLAAKHIQDSFFIDDFITSCFSIEEANQTAIQLRTMLAKSGLYLRKWSASDDKVLKGIPKEEWLESIEREVKGEDSNELITSILGMKYSREKDCLMFKVKDIQPMTTLTKRQATSICAGIYDCSGLISACILRLKQLIQKMWLITTPLQDEKAKITVPTQKEMYKLRARERQTRSRMNEPLVAEHLEWMKQNMYKLTQKYSWDVPLPESIVKEWNEIINQLPLLRDLKIPRYLHFTESAEADIILFTDASLIGMGACCYLRVVTDNEIYVNLLASASKVKPLNASFEQETSEHLIIARLELFSLCEMVLNF</sequence>
<dbReference type="EMBL" id="JADBJN010000004">
    <property type="protein sequence ID" value="KAG5666995.1"/>
    <property type="molecule type" value="Genomic_DNA"/>
</dbReference>
<dbReference type="Pfam" id="PF05380">
    <property type="entry name" value="Peptidase_A17"/>
    <property type="match status" value="1"/>
</dbReference>